<dbReference type="CDD" id="cd12107">
    <property type="entry name" value="Hemerythrin"/>
    <property type="match status" value="1"/>
</dbReference>
<dbReference type="InterPro" id="IPR012312">
    <property type="entry name" value="Hemerythrin-like"/>
</dbReference>
<comment type="similarity">
    <text evidence="2">Belongs to the hemerythrin family.</text>
</comment>
<dbReference type="AlphaFoldDB" id="A0AAE7E0L6"/>
<reference evidence="10 11" key="1">
    <citation type="submission" date="2020-05" db="EMBL/GenBank/DDBJ databases">
        <title>First description outside Europe of the emergent pathogen for shellfish aquaculture Vibrio europaeus.</title>
        <authorList>
            <person name="Dubert J."/>
            <person name="Rojas R."/>
        </authorList>
    </citation>
    <scope>NUCLEOTIDE SEQUENCE [LARGE SCALE GENOMIC DNA]</scope>
    <source>
        <strain evidence="10 11">NPI-1</strain>
    </source>
</reference>
<evidence type="ECO:0000256" key="6">
    <source>
        <dbReference type="PROSITE-ProRule" id="PRU00284"/>
    </source>
</evidence>
<dbReference type="SMART" id="SM00283">
    <property type="entry name" value="MA"/>
    <property type="match status" value="1"/>
</dbReference>
<gene>
    <name evidence="10" type="ORF">HOO69_24890</name>
</gene>
<dbReference type="GO" id="GO:0046872">
    <property type="term" value="F:metal ion binding"/>
    <property type="evidence" value="ECO:0007669"/>
    <property type="project" value="UniProtKB-KW"/>
</dbReference>
<evidence type="ECO:0000256" key="2">
    <source>
        <dbReference type="ARBA" id="ARBA00010587"/>
    </source>
</evidence>
<evidence type="ECO:0000256" key="1">
    <source>
        <dbReference type="ARBA" id="ARBA00004370"/>
    </source>
</evidence>
<evidence type="ECO:0000313" key="11">
    <source>
        <dbReference type="Proteomes" id="UP000501443"/>
    </source>
</evidence>
<keyword evidence="7" id="KW-0175">Coiled coil</keyword>
<feature type="transmembrane region" description="Helical" evidence="8">
    <location>
        <begin position="12"/>
        <end position="34"/>
    </location>
</feature>
<evidence type="ECO:0000313" key="10">
    <source>
        <dbReference type="EMBL" id="QJY39745.1"/>
    </source>
</evidence>
<dbReference type="InterPro" id="IPR012827">
    <property type="entry name" value="Hemerythrin_metal-bd"/>
</dbReference>
<keyword evidence="3" id="KW-0479">Metal-binding</keyword>
<dbReference type="PROSITE" id="PS00550">
    <property type="entry name" value="HEMERYTHRINS"/>
    <property type="match status" value="1"/>
</dbReference>
<proteinExistence type="inferred from homology"/>
<evidence type="ECO:0000256" key="3">
    <source>
        <dbReference type="ARBA" id="ARBA00022723"/>
    </source>
</evidence>
<dbReference type="GO" id="GO:0007165">
    <property type="term" value="P:signal transduction"/>
    <property type="evidence" value="ECO:0007669"/>
    <property type="project" value="UniProtKB-KW"/>
</dbReference>
<dbReference type="NCBIfam" id="TIGR02481">
    <property type="entry name" value="hemeryth_dom"/>
    <property type="match status" value="1"/>
</dbReference>
<dbReference type="InterPro" id="IPR004089">
    <property type="entry name" value="MCPsignal_dom"/>
</dbReference>
<dbReference type="GO" id="GO:0016020">
    <property type="term" value="C:membrane"/>
    <property type="evidence" value="ECO:0007669"/>
    <property type="project" value="UniProtKB-SubCell"/>
</dbReference>
<dbReference type="SUPFAM" id="SSF47188">
    <property type="entry name" value="Hemerythrin-like"/>
    <property type="match status" value="1"/>
</dbReference>
<dbReference type="InterPro" id="IPR035938">
    <property type="entry name" value="Hemerythrin-like_sf"/>
</dbReference>
<dbReference type="PANTHER" id="PTHR32089">
    <property type="entry name" value="METHYL-ACCEPTING CHEMOTAXIS PROTEIN MCPB"/>
    <property type="match status" value="1"/>
</dbReference>
<feature type="transmembrane region" description="Helical" evidence="8">
    <location>
        <begin position="40"/>
        <end position="63"/>
    </location>
</feature>
<dbReference type="NCBIfam" id="NF002007">
    <property type="entry name" value="PRK00808.1"/>
    <property type="match status" value="1"/>
</dbReference>
<organism evidence="10 11">
    <name type="scientific">Vibrio europaeus</name>
    <dbReference type="NCBI Taxonomy" id="300876"/>
    <lineage>
        <taxon>Bacteria</taxon>
        <taxon>Pseudomonadati</taxon>
        <taxon>Pseudomonadota</taxon>
        <taxon>Gammaproteobacteria</taxon>
        <taxon>Vibrionales</taxon>
        <taxon>Vibrionaceae</taxon>
        <taxon>Vibrio</taxon>
        <taxon>Vibrio oreintalis group</taxon>
    </lineage>
</organism>
<dbReference type="InterPro" id="IPR016131">
    <property type="entry name" value="Haemerythrin_Fe_BS"/>
</dbReference>
<dbReference type="RefSeq" id="WP_171803485.1">
    <property type="nucleotide sequence ID" value="NZ_CP053543.1"/>
</dbReference>
<keyword evidence="8" id="KW-0472">Membrane</keyword>
<feature type="coiled-coil region" evidence="7">
    <location>
        <begin position="169"/>
        <end position="210"/>
    </location>
</feature>
<protein>
    <submittedName>
        <fullName evidence="10">Bacteriohemerythrin</fullName>
    </submittedName>
</protein>
<dbReference type="EMBL" id="CP053543">
    <property type="protein sequence ID" value="QJY39745.1"/>
    <property type="molecule type" value="Genomic_DNA"/>
</dbReference>
<accession>A0AAE7E0L6</accession>
<evidence type="ECO:0000256" key="5">
    <source>
        <dbReference type="ARBA" id="ARBA00023224"/>
    </source>
</evidence>
<dbReference type="Pfam" id="PF01814">
    <property type="entry name" value="Hemerythrin"/>
    <property type="match status" value="1"/>
</dbReference>
<keyword evidence="4" id="KW-0408">Iron</keyword>
<feature type="domain" description="Methyl-accepting transducer" evidence="9">
    <location>
        <begin position="112"/>
        <end position="348"/>
    </location>
</feature>
<evidence type="ECO:0000256" key="7">
    <source>
        <dbReference type="SAM" id="Coils"/>
    </source>
</evidence>
<comment type="subcellular location">
    <subcellularLocation>
        <location evidence="1">Membrane</location>
    </subcellularLocation>
</comment>
<evidence type="ECO:0000256" key="4">
    <source>
        <dbReference type="ARBA" id="ARBA00023004"/>
    </source>
</evidence>
<dbReference type="Proteomes" id="UP000501443">
    <property type="component" value="Chromosome 2"/>
</dbReference>
<evidence type="ECO:0000259" key="9">
    <source>
        <dbReference type="PROSITE" id="PS50111"/>
    </source>
</evidence>
<dbReference type="GO" id="GO:0006935">
    <property type="term" value="P:chemotaxis"/>
    <property type="evidence" value="ECO:0007669"/>
    <property type="project" value="UniProtKB-ARBA"/>
</dbReference>
<dbReference type="PANTHER" id="PTHR32089:SF74">
    <property type="entry name" value="METHYL-ACCEPTING CHEMOTAXIS PROTEIN AER"/>
    <property type="match status" value="1"/>
</dbReference>
<sequence length="533" mass="60255">MFRSLFSSLNRLSSMQWSMLLTLLILPIAVELVIEQSWLWLALLLLYHLVVVSTITSMAGLLAQLKQAAVHLSEGDLTVRIDTRDTLNTPLLRTFNRIGEDISRTVHALRKSTARLVEVAATVQEDSSISKTGALGQKQDVDKAKEIISQLSEITQNVSSYCESTATLANQAKSKADQGSQDMVALEEALDNANQHIDNSNEHFQSLMDETAQISQVMETISGIAEQTNLLALNAAIESARAGEQGRGFAVVADEVRSLSKRTQEATEEIRNKITNLQAKTDDVLETMQENKSSMQRSLEIASTAEHTFKELNLQIDEVRTYGQHIAQSSEQQLGQTQSLQDSLALIASESDNNVRSTQETLIASITVRNLSGEIDSLLHRFATDANQIEADEAKREKLMEWNTQLDIGLDEINRQHRALLHLINELYYLLKHNYGLSSIKRVVQGLIDYTANHFAYEEILFEQIEYAQTQDHIAKHQHLVKQVLEFQSRVEREEDIGDELMDFLKNWLRQHIMGEDKAYVETFKNNNLNWNY</sequence>
<evidence type="ECO:0000256" key="8">
    <source>
        <dbReference type="SAM" id="Phobius"/>
    </source>
</evidence>
<name>A0AAE7E0L6_9VIBR</name>
<dbReference type="Pfam" id="PF00015">
    <property type="entry name" value="MCPsignal"/>
    <property type="match status" value="1"/>
</dbReference>
<keyword evidence="8" id="KW-1133">Transmembrane helix</keyword>
<dbReference type="Gene3D" id="1.10.287.950">
    <property type="entry name" value="Methyl-accepting chemotaxis protein"/>
    <property type="match status" value="1"/>
</dbReference>
<keyword evidence="5 6" id="KW-0807">Transducer</keyword>
<dbReference type="SUPFAM" id="SSF58104">
    <property type="entry name" value="Methyl-accepting chemotaxis protein (MCP) signaling domain"/>
    <property type="match status" value="1"/>
</dbReference>
<dbReference type="NCBIfam" id="NF033749">
    <property type="entry name" value="bact_hemeryth"/>
    <property type="match status" value="1"/>
</dbReference>
<dbReference type="PROSITE" id="PS50111">
    <property type="entry name" value="CHEMOTAXIS_TRANSDUC_2"/>
    <property type="match status" value="1"/>
</dbReference>
<keyword evidence="8" id="KW-0812">Transmembrane</keyword>
<dbReference type="Gene3D" id="1.20.120.50">
    <property type="entry name" value="Hemerythrin-like"/>
    <property type="match status" value="1"/>
</dbReference>